<feature type="chain" id="PRO_5045482671" evidence="4">
    <location>
        <begin position="23"/>
        <end position="885"/>
    </location>
</feature>
<evidence type="ECO:0000259" key="5">
    <source>
        <dbReference type="Pfam" id="PF00703"/>
    </source>
</evidence>
<feature type="signal peptide" evidence="4">
    <location>
        <begin position="1"/>
        <end position="22"/>
    </location>
</feature>
<evidence type="ECO:0000256" key="4">
    <source>
        <dbReference type="SAM" id="SignalP"/>
    </source>
</evidence>
<feature type="domain" description="Glycoside hydrolase family 2 immunoglobulin-like beta-sandwich" evidence="5">
    <location>
        <begin position="218"/>
        <end position="308"/>
    </location>
</feature>
<dbReference type="SUPFAM" id="SSF51445">
    <property type="entry name" value="(Trans)glycosidases"/>
    <property type="match status" value="1"/>
</dbReference>
<dbReference type="EMBL" id="JAICCF010000003">
    <property type="protein sequence ID" value="MBW8685573.1"/>
    <property type="molecule type" value="Genomic_DNA"/>
</dbReference>
<evidence type="ECO:0000313" key="9">
    <source>
        <dbReference type="Proteomes" id="UP000812961"/>
    </source>
</evidence>
<dbReference type="Pfam" id="PF02836">
    <property type="entry name" value="Glyco_hydro_2_C"/>
    <property type="match status" value="1"/>
</dbReference>
<dbReference type="SUPFAM" id="SSF49785">
    <property type="entry name" value="Galactose-binding domain-like"/>
    <property type="match status" value="1"/>
</dbReference>
<feature type="domain" description="Glycoside hydrolase family 2 catalytic" evidence="6">
    <location>
        <begin position="352"/>
        <end position="460"/>
    </location>
</feature>
<evidence type="ECO:0000259" key="6">
    <source>
        <dbReference type="Pfam" id="PF02836"/>
    </source>
</evidence>
<dbReference type="PANTHER" id="PTHR42732:SF2">
    <property type="entry name" value="BETA-MANNOSIDASE"/>
    <property type="match status" value="1"/>
</dbReference>
<reference evidence="8 9" key="1">
    <citation type="submission" date="2021-08" db="EMBL/GenBank/DDBJ databases">
        <title>The genome sequence of Chitinophaga sp. B61.</title>
        <authorList>
            <person name="Zhang X."/>
        </authorList>
    </citation>
    <scope>NUCLEOTIDE SEQUENCE [LARGE SCALE GENOMIC DNA]</scope>
    <source>
        <strain evidence="8 9">B61</strain>
    </source>
</reference>
<dbReference type="SUPFAM" id="SSF48452">
    <property type="entry name" value="TPR-like"/>
    <property type="match status" value="1"/>
</dbReference>
<keyword evidence="2 8" id="KW-0378">Hydrolase</keyword>
<protein>
    <submittedName>
        <fullName evidence="8">Glycoside hydrolase family 2</fullName>
    </submittedName>
</protein>
<organism evidence="8 9">
    <name type="scientific">Chitinophaga rhizophila</name>
    <dbReference type="NCBI Taxonomy" id="2866212"/>
    <lineage>
        <taxon>Bacteria</taxon>
        <taxon>Pseudomonadati</taxon>
        <taxon>Bacteroidota</taxon>
        <taxon>Chitinophagia</taxon>
        <taxon>Chitinophagales</taxon>
        <taxon>Chitinophagaceae</taxon>
        <taxon>Chitinophaga</taxon>
    </lineage>
</organism>
<comment type="caution">
    <text evidence="8">The sequence shown here is derived from an EMBL/GenBank/DDBJ whole genome shotgun (WGS) entry which is preliminary data.</text>
</comment>
<dbReference type="Gene3D" id="2.60.40.10">
    <property type="entry name" value="Immunoglobulins"/>
    <property type="match status" value="1"/>
</dbReference>
<evidence type="ECO:0000313" key="8">
    <source>
        <dbReference type="EMBL" id="MBW8685573.1"/>
    </source>
</evidence>
<evidence type="ECO:0000256" key="2">
    <source>
        <dbReference type="ARBA" id="ARBA00022801"/>
    </source>
</evidence>
<evidence type="ECO:0000256" key="3">
    <source>
        <dbReference type="ARBA" id="ARBA00023295"/>
    </source>
</evidence>
<dbReference type="InterPro" id="IPR006103">
    <property type="entry name" value="Glyco_hydro_2_cat"/>
</dbReference>
<dbReference type="InterPro" id="IPR006102">
    <property type="entry name" value="Ig-like_GH2"/>
</dbReference>
<keyword evidence="3" id="KW-0326">Glycosidase</keyword>
<dbReference type="GO" id="GO:0016787">
    <property type="term" value="F:hydrolase activity"/>
    <property type="evidence" value="ECO:0007669"/>
    <property type="project" value="UniProtKB-KW"/>
</dbReference>
<name>A0ABS7GGF8_9BACT</name>
<sequence length="885" mass="101250">MLVKKIQCLLGLLFSILSVCFAQEVKWQKKPITIESRWSKDVVPDAPLSDYPRPQLQRPNWESLNGLWDCSIVDDHESVPSAFLDKILVPYPIESSLSGVKKTLMPYQAIWYRKSFKTPFQLNGRKLLLHFGAVDYQATVYLNGKEIGQHSGGYTSFTFDLTKFLRKDSNEILVKVIDPTDQGSGPHGKQVIRPGEIYYTSSSGIWQTVWLESVPETYITSLRLTPDIDQKELLAEVKLNDNGCKNCVVELEVSNGVKVKGLIGHIIKVPIKEMHTWSPEDPYLYDCYARIYRDGAEVDNVKSYFGMRKISILKGHDGKERIFLNNKYYYNLGILDQGYWPEGIYTAPTDEALAFDINISKLMGFNTIRKHIKIEPARWYYHADKIGMLVWQDFVNPNQSLSTVAKSAFERQIGETINQLYNAPSIVTWVIFNEKWGQYDQQRITEWVKEMDSTRLVNGHSGELLYVDGQLKSPSPNPYISADMTDVHSYPYPRLAPYQSGKVNVLGEFGGLGVSVQGHLWDDLNTGWGYSGILSPNEMIDVYRKMIDTLVLLKEAGLSASIYTQPYDVESELNGIMTYDRKVIKIPLDTICRINSRLVPNLAAPEMRMISNNMSLDLPEAVYRTYTQNCNEYKNGRRDSSFLRALTIHANKEHDDINISKYCDDYFKSLQNPFSEINLLFLQRFVRDANSSAFTFIAENSDSIRKIDVGEETLKVVRGIIKSDFLSMKKDDMTQADWDALIETMRRKYGSEGELAVQEERALYYYLKKDIPRFVDVKSEIHRKYPKSIGVFDLNNDAWAVFENTGNKELLATAIKWSEKVVRMEPTANYYDTYANLLYRLGKKDMAIQAQEAGLKLAVGNGIFEDIVKNLEKMKKGEPTWGTSQ</sequence>
<dbReference type="Gene3D" id="2.60.120.260">
    <property type="entry name" value="Galactose-binding domain-like"/>
    <property type="match status" value="1"/>
</dbReference>
<dbReference type="InterPro" id="IPR013783">
    <property type="entry name" value="Ig-like_fold"/>
</dbReference>
<dbReference type="Pfam" id="PF22666">
    <property type="entry name" value="Glyco_hydro_2_N2"/>
    <property type="match status" value="1"/>
</dbReference>
<keyword evidence="9" id="KW-1185">Reference proteome</keyword>
<dbReference type="InterPro" id="IPR017853">
    <property type="entry name" value="GH"/>
</dbReference>
<keyword evidence="4" id="KW-0732">Signal</keyword>
<dbReference type="Pfam" id="PF00703">
    <property type="entry name" value="Glyco_hydro_2"/>
    <property type="match status" value="1"/>
</dbReference>
<dbReference type="InterPro" id="IPR054593">
    <property type="entry name" value="Beta-mannosidase-like_N2"/>
</dbReference>
<evidence type="ECO:0000256" key="1">
    <source>
        <dbReference type="ARBA" id="ARBA00007401"/>
    </source>
</evidence>
<dbReference type="PANTHER" id="PTHR42732">
    <property type="entry name" value="BETA-GALACTOSIDASE"/>
    <property type="match status" value="1"/>
</dbReference>
<dbReference type="SUPFAM" id="SSF49303">
    <property type="entry name" value="beta-Galactosidase/glucuronidase domain"/>
    <property type="match status" value="1"/>
</dbReference>
<dbReference type="InterPro" id="IPR036156">
    <property type="entry name" value="Beta-gal/glucu_dom_sf"/>
</dbReference>
<dbReference type="InterPro" id="IPR011990">
    <property type="entry name" value="TPR-like_helical_dom_sf"/>
</dbReference>
<gene>
    <name evidence="8" type="ORF">K1Y79_14630</name>
</gene>
<dbReference type="Gene3D" id="3.20.20.80">
    <property type="entry name" value="Glycosidases"/>
    <property type="match status" value="1"/>
</dbReference>
<feature type="domain" description="Beta-mannosidase-like galactose-binding" evidence="7">
    <location>
        <begin position="107"/>
        <end position="182"/>
    </location>
</feature>
<comment type="similarity">
    <text evidence="1">Belongs to the glycosyl hydrolase 2 family.</text>
</comment>
<dbReference type="InterPro" id="IPR008979">
    <property type="entry name" value="Galactose-bd-like_sf"/>
</dbReference>
<evidence type="ECO:0000259" key="7">
    <source>
        <dbReference type="Pfam" id="PF22666"/>
    </source>
</evidence>
<dbReference type="Proteomes" id="UP000812961">
    <property type="component" value="Unassembled WGS sequence"/>
</dbReference>
<accession>A0ABS7GGF8</accession>
<proteinExistence type="inferred from homology"/>
<dbReference type="InterPro" id="IPR051913">
    <property type="entry name" value="GH2_Domain-Containing"/>
</dbReference>
<dbReference type="RefSeq" id="WP_220250904.1">
    <property type="nucleotide sequence ID" value="NZ_JAICCF010000003.1"/>
</dbReference>